<keyword evidence="2" id="KW-1185">Reference proteome</keyword>
<evidence type="ECO:0000313" key="2">
    <source>
        <dbReference type="Proteomes" id="UP000198284"/>
    </source>
</evidence>
<organism evidence="1 2">
    <name type="scientific">Noviherbaspirillum humi</name>
    <dbReference type="NCBI Taxonomy" id="1688639"/>
    <lineage>
        <taxon>Bacteria</taxon>
        <taxon>Pseudomonadati</taxon>
        <taxon>Pseudomonadota</taxon>
        <taxon>Betaproteobacteria</taxon>
        <taxon>Burkholderiales</taxon>
        <taxon>Oxalobacteraceae</taxon>
        <taxon>Noviherbaspirillum</taxon>
    </lineage>
</organism>
<gene>
    <name evidence="1" type="ORF">SAMN06265795_12216</name>
</gene>
<dbReference type="RefSeq" id="WP_089401402.1">
    <property type="nucleotide sequence ID" value="NZ_FZOT01000022.1"/>
</dbReference>
<dbReference type="Proteomes" id="UP000198284">
    <property type="component" value="Unassembled WGS sequence"/>
</dbReference>
<dbReference type="AlphaFoldDB" id="A0A239LE42"/>
<evidence type="ECO:0000313" key="1">
    <source>
        <dbReference type="EMBL" id="SNT28595.1"/>
    </source>
</evidence>
<dbReference type="EMBL" id="FZOT01000022">
    <property type="protein sequence ID" value="SNT28595.1"/>
    <property type="molecule type" value="Genomic_DNA"/>
</dbReference>
<dbReference type="OrthoDB" id="9135615at2"/>
<name>A0A239LE42_9BURK</name>
<accession>A0A239LE42</accession>
<evidence type="ECO:0008006" key="3">
    <source>
        <dbReference type="Google" id="ProtNLM"/>
    </source>
</evidence>
<sequence length="67" mass="7570">MTSDEYIPPWHNVADQKPDVDTTVLIFNAGANEPVWLGWFDGEIWRYIDGMPAMPSHWTEIPGGPEA</sequence>
<reference evidence="1 2" key="1">
    <citation type="submission" date="2017-06" db="EMBL/GenBank/DDBJ databases">
        <authorList>
            <person name="Kim H.J."/>
            <person name="Triplett B.A."/>
        </authorList>
    </citation>
    <scope>NUCLEOTIDE SEQUENCE [LARGE SCALE GENOMIC DNA]</scope>
    <source>
        <strain evidence="1 2">U15</strain>
    </source>
</reference>
<proteinExistence type="predicted"/>
<protein>
    <recommendedName>
        <fullName evidence="3">DUF551 domain-containing protein</fullName>
    </recommendedName>
</protein>